<feature type="transmembrane region" description="Helical" evidence="5">
    <location>
        <begin position="377"/>
        <end position="396"/>
    </location>
</feature>
<evidence type="ECO:0000256" key="3">
    <source>
        <dbReference type="ARBA" id="ARBA00022989"/>
    </source>
</evidence>
<comment type="caution">
    <text evidence="7">The sequence shown here is derived from an EMBL/GenBank/DDBJ whole genome shotgun (WGS) entry which is preliminary data.</text>
</comment>
<dbReference type="Pfam" id="PF04932">
    <property type="entry name" value="Wzy_C"/>
    <property type="match status" value="1"/>
</dbReference>
<reference evidence="7 8" key="1">
    <citation type="submission" date="2019-07" db="EMBL/GenBank/DDBJ databases">
        <title>Novel species of Flavobacterium.</title>
        <authorList>
            <person name="Liu Q."/>
            <person name="Xin Y.-H."/>
        </authorList>
    </citation>
    <scope>NUCLEOTIDE SEQUENCE [LARGE SCALE GENOMIC DNA]</scope>
    <source>
        <strain evidence="7 8">LB1R34</strain>
    </source>
</reference>
<dbReference type="GO" id="GO:0016020">
    <property type="term" value="C:membrane"/>
    <property type="evidence" value="ECO:0007669"/>
    <property type="project" value="UniProtKB-SubCell"/>
</dbReference>
<feature type="transmembrane region" description="Helical" evidence="5">
    <location>
        <begin position="252"/>
        <end position="269"/>
    </location>
</feature>
<dbReference type="InterPro" id="IPR007016">
    <property type="entry name" value="O-antigen_ligase-rel_domated"/>
</dbReference>
<organism evidence="7 8">
    <name type="scientific">Flavobacterium restrictum</name>
    <dbReference type="NCBI Taxonomy" id="2594428"/>
    <lineage>
        <taxon>Bacteria</taxon>
        <taxon>Pseudomonadati</taxon>
        <taxon>Bacteroidota</taxon>
        <taxon>Flavobacteriia</taxon>
        <taxon>Flavobacteriales</taxon>
        <taxon>Flavobacteriaceae</taxon>
        <taxon>Flavobacterium</taxon>
    </lineage>
</organism>
<keyword evidence="4 5" id="KW-0472">Membrane</keyword>
<gene>
    <name evidence="7" type="ORF">FNW21_03990</name>
</gene>
<dbReference type="PANTHER" id="PTHR37422">
    <property type="entry name" value="TEICHURONIC ACID BIOSYNTHESIS PROTEIN TUAE"/>
    <property type="match status" value="1"/>
</dbReference>
<dbReference type="RefSeq" id="WP_144255454.1">
    <property type="nucleotide sequence ID" value="NZ_VJZT01000003.1"/>
</dbReference>
<dbReference type="Proteomes" id="UP000316371">
    <property type="component" value="Unassembled WGS sequence"/>
</dbReference>
<proteinExistence type="predicted"/>
<keyword evidence="2 5" id="KW-0812">Transmembrane</keyword>
<evidence type="ECO:0000256" key="5">
    <source>
        <dbReference type="SAM" id="Phobius"/>
    </source>
</evidence>
<feature type="transmembrane region" description="Helical" evidence="5">
    <location>
        <begin position="12"/>
        <end position="42"/>
    </location>
</feature>
<dbReference type="AlphaFoldDB" id="A0A553E8B5"/>
<dbReference type="InterPro" id="IPR051533">
    <property type="entry name" value="WaaL-like"/>
</dbReference>
<feature type="transmembrane region" description="Helical" evidence="5">
    <location>
        <begin position="281"/>
        <end position="300"/>
    </location>
</feature>
<feature type="transmembrane region" description="Helical" evidence="5">
    <location>
        <begin position="79"/>
        <end position="97"/>
    </location>
</feature>
<comment type="subcellular location">
    <subcellularLocation>
        <location evidence="1">Membrane</location>
        <topology evidence="1">Multi-pass membrane protein</topology>
    </subcellularLocation>
</comment>
<sequence length="453" mass="50498">MIKEDLSYLKWVLIHVAIGVAVQFVPFISKIYGIGMYLFWILYIIKKQNKHNEVLIAAAYIVGSEVFLRMTHGNPLYEITKYGVMVFLFLGMYYSGLSKGAVPYWVFLILLVPSVVISTFVLDFETNVRKAIMFNISGPLCLGFASLYTFRRKISLEQMNTILLALGMPVISCMTYIFIHAPSTKEIITGTSSSSAASGGFGPNQVATILGLGMFIFFSRIVLCSKSTLQVVINAILALLIGYRGLVTFSRGGMITGVLMLGLLVVFLYRKSNFNGRIKLNYIVVLISFVLFAGWSYTALQTSGLINKRYANQDINGKEKASKFTGREDIANAEIDLFFKNPVFGVGVGKGYELRKAESGDDVLSHDEITRMLAEHGSLGILGLMILFFTPLFLYIENKFNMFLLCFVVFWFLTINHAAMRTAAPSFVYALSLLNVQLGAPVVKKKEGSRYDL</sequence>
<feature type="transmembrane region" description="Helical" evidence="5">
    <location>
        <begin position="104"/>
        <end position="122"/>
    </location>
</feature>
<dbReference type="GO" id="GO:0016874">
    <property type="term" value="F:ligase activity"/>
    <property type="evidence" value="ECO:0007669"/>
    <property type="project" value="UniProtKB-KW"/>
</dbReference>
<feature type="transmembrane region" description="Helical" evidence="5">
    <location>
        <begin position="54"/>
        <end position="73"/>
    </location>
</feature>
<feature type="transmembrane region" description="Helical" evidence="5">
    <location>
        <begin position="128"/>
        <end position="150"/>
    </location>
</feature>
<evidence type="ECO:0000256" key="2">
    <source>
        <dbReference type="ARBA" id="ARBA00022692"/>
    </source>
</evidence>
<dbReference type="PANTHER" id="PTHR37422:SF13">
    <property type="entry name" value="LIPOPOLYSACCHARIDE BIOSYNTHESIS PROTEIN PA4999-RELATED"/>
    <property type="match status" value="1"/>
</dbReference>
<feature type="transmembrane region" description="Helical" evidence="5">
    <location>
        <begin position="403"/>
        <end position="420"/>
    </location>
</feature>
<dbReference type="OrthoDB" id="1118890at2"/>
<evidence type="ECO:0000256" key="4">
    <source>
        <dbReference type="ARBA" id="ARBA00023136"/>
    </source>
</evidence>
<feature type="transmembrane region" description="Helical" evidence="5">
    <location>
        <begin position="229"/>
        <end position="246"/>
    </location>
</feature>
<evidence type="ECO:0000256" key="1">
    <source>
        <dbReference type="ARBA" id="ARBA00004141"/>
    </source>
</evidence>
<protein>
    <submittedName>
        <fullName evidence="7">O-antigen ligase family protein</fullName>
    </submittedName>
</protein>
<accession>A0A553E8B5</accession>
<evidence type="ECO:0000313" key="8">
    <source>
        <dbReference type="Proteomes" id="UP000316371"/>
    </source>
</evidence>
<dbReference type="EMBL" id="VJZT01000003">
    <property type="protein sequence ID" value="TRX41266.1"/>
    <property type="molecule type" value="Genomic_DNA"/>
</dbReference>
<feature type="transmembrane region" description="Helical" evidence="5">
    <location>
        <begin position="201"/>
        <end position="222"/>
    </location>
</feature>
<keyword evidence="3 5" id="KW-1133">Transmembrane helix</keyword>
<keyword evidence="7" id="KW-0436">Ligase</keyword>
<feature type="transmembrane region" description="Helical" evidence="5">
    <location>
        <begin position="162"/>
        <end position="181"/>
    </location>
</feature>
<evidence type="ECO:0000259" key="6">
    <source>
        <dbReference type="Pfam" id="PF04932"/>
    </source>
</evidence>
<name>A0A553E8B5_9FLAO</name>
<keyword evidence="8" id="KW-1185">Reference proteome</keyword>
<feature type="domain" description="O-antigen ligase-related" evidence="6">
    <location>
        <begin position="237"/>
        <end position="384"/>
    </location>
</feature>
<evidence type="ECO:0000313" key="7">
    <source>
        <dbReference type="EMBL" id="TRX41266.1"/>
    </source>
</evidence>